<dbReference type="InterPro" id="IPR036179">
    <property type="entry name" value="Ig-like_dom_sf"/>
</dbReference>
<keyword evidence="8" id="KW-1185">Reference proteome</keyword>
<feature type="domain" description="Ig-like" evidence="6">
    <location>
        <begin position="138"/>
        <end position="215"/>
    </location>
</feature>
<keyword evidence="5" id="KW-0393">Immunoglobulin domain</keyword>
<dbReference type="SMART" id="SM00409">
    <property type="entry name" value="IG"/>
    <property type="match status" value="2"/>
</dbReference>
<dbReference type="Gene3D" id="2.60.40.10">
    <property type="entry name" value="Immunoglobulins"/>
    <property type="match status" value="1"/>
</dbReference>
<dbReference type="Pfam" id="PF13927">
    <property type="entry name" value="Ig_3"/>
    <property type="match status" value="1"/>
</dbReference>
<gene>
    <name evidence="7" type="ORF">PEVE_00008711</name>
</gene>
<evidence type="ECO:0000256" key="2">
    <source>
        <dbReference type="ARBA" id="ARBA00023136"/>
    </source>
</evidence>
<reference evidence="7 8" key="1">
    <citation type="submission" date="2022-05" db="EMBL/GenBank/DDBJ databases">
        <authorList>
            <consortium name="Genoscope - CEA"/>
            <person name="William W."/>
        </authorList>
    </citation>
    <scope>NUCLEOTIDE SEQUENCE [LARGE SCALE GENOMIC DNA]</scope>
</reference>
<keyword evidence="4" id="KW-0325">Glycoprotein</keyword>
<evidence type="ECO:0000256" key="5">
    <source>
        <dbReference type="ARBA" id="ARBA00023319"/>
    </source>
</evidence>
<evidence type="ECO:0000313" key="8">
    <source>
        <dbReference type="Proteomes" id="UP001159427"/>
    </source>
</evidence>
<organism evidence="7 8">
    <name type="scientific">Porites evermanni</name>
    <dbReference type="NCBI Taxonomy" id="104178"/>
    <lineage>
        <taxon>Eukaryota</taxon>
        <taxon>Metazoa</taxon>
        <taxon>Cnidaria</taxon>
        <taxon>Anthozoa</taxon>
        <taxon>Hexacorallia</taxon>
        <taxon>Scleractinia</taxon>
        <taxon>Fungiina</taxon>
        <taxon>Poritidae</taxon>
        <taxon>Porites</taxon>
    </lineage>
</organism>
<dbReference type="InterPro" id="IPR051275">
    <property type="entry name" value="Cell_adhesion_signaling"/>
</dbReference>
<evidence type="ECO:0000313" key="7">
    <source>
        <dbReference type="EMBL" id="CAH3172947.1"/>
    </source>
</evidence>
<dbReference type="PANTHER" id="PTHR11640:SF31">
    <property type="entry name" value="IRREGULAR CHIASM C-ROUGHEST PROTEIN-RELATED"/>
    <property type="match status" value="1"/>
</dbReference>
<dbReference type="PROSITE" id="PS50835">
    <property type="entry name" value="IG_LIKE"/>
    <property type="match status" value="1"/>
</dbReference>
<keyword evidence="3" id="KW-1015">Disulfide bond</keyword>
<sequence length="228" mass="25059">VIFVISDCGTITWYEPPPVMTETDNLVPSVADSKELVSGVDGSLSWNFTLTGEQFVSAVLKWKTTTVANIRPSLGAIAVVPGFEDHFNLTWSNSQRATLVIFNVTTEHDGDISCETSSIVGGNLKIWTRKIQVAVVAPSKINYISENQTVNQNVEVYLNCTAEGLPKPNICWSRLSDNRVVTMPLNITGRKDQGGYRCTAFNKIGDPDTADVFITVESKSNNILITWQ</sequence>
<evidence type="ECO:0000256" key="3">
    <source>
        <dbReference type="ARBA" id="ARBA00023157"/>
    </source>
</evidence>
<dbReference type="InterPro" id="IPR007110">
    <property type="entry name" value="Ig-like_dom"/>
</dbReference>
<evidence type="ECO:0000256" key="4">
    <source>
        <dbReference type="ARBA" id="ARBA00023180"/>
    </source>
</evidence>
<evidence type="ECO:0000259" key="6">
    <source>
        <dbReference type="PROSITE" id="PS50835"/>
    </source>
</evidence>
<dbReference type="Proteomes" id="UP001159427">
    <property type="component" value="Unassembled WGS sequence"/>
</dbReference>
<dbReference type="PANTHER" id="PTHR11640">
    <property type="entry name" value="NEPHRIN"/>
    <property type="match status" value="1"/>
</dbReference>
<evidence type="ECO:0000256" key="1">
    <source>
        <dbReference type="ARBA" id="ARBA00004479"/>
    </source>
</evidence>
<dbReference type="InterPro" id="IPR013783">
    <property type="entry name" value="Ig-like_fold"/>
</dbReference>
<dbReference type="SUPFAM" id="SSF48726">
    <property type="entry name" value="Immunoglobulin"/>
    <property type="match status" value="2"/>
</dbReference>
<comment type="subcellular location">
    <subcellularLocation>
        <location evidence="1">Membrane</location>
        <topology evidence="1">Single-pass type I membrane protein</topology>
    </subcellularLocation>
</comment>
<accession>A0ABN8R2J6</accession>
<dbReference type="InterPro" id="IPR003599">
    <property type="entry name" value="Ig_sub"/>
</dbReference>
<feature type="non-terminal residue" evidence="7">
    <location>
        <position position="1"/>
    </location>
</feature>
<comment type="caution">
    <text evidence="7">The sequence shown here is derived from an EMBL/GenBank/DDBJ whole genome shotgun (WGS) entry which is preliminary data.</text>
</comment>
<name>A0ABN8R2J6_9CNID</name>
<proteinExistence type="predicted"/>
<protein>
    <recommendedName>
        <fullName evidence="6">Ig-like domain-containing protein</fullName>
    </recommendedName>
</protein>
<keyword evidence="2" id="KW-0472">Membrane</keyword>
<dbReference type="EMBL" id="CALNXI010001596">
    <property type="protein sequence ID" value="CAH3172947.1"/>
    <property type="molecule type" value="Genomic_DNA"/>
</dbReference>